<keyword evidence="3 7" id="KW-0812">Transmembrane</keyword>
<feature type="compositionally biased region" description="Low complexity" evidence="6">
    <location>
        <begin position="121"/>
        <end position="141"/>
    </location>
</feature>
<reference evidence="8" key="2">
    <citation type="submission" date="2022-05" db="EMBL/GenBank/DDBJ databases">
        <authorList>
            <person name="Kim J.-S."/>
            <person name="Lee K."/>
            <person name="Suh M."/>
            <person name="Eom M."/>
            <person name="Kim J.-S."/>
            <person name="Kim D.-S."/>
            <person name="Ko S.-H."/>
            <person name="Shin Y."/>
            <person name="Lee J.-S."/>
        </authorList>
    </citation>
    <scope>NUCLEOTIDE SEQUENCE</scope>
    <source>
        <strain evidence="8">N237</strain>
    </source>
</reference>
<keyword evidence="5 7" id="KW-0472">Membrane</keyword>
<keyword evidence="8" id="KW-0282">Flagellum</keyword>
<dbReference type="Pfam" id="PF04347">
    <property type="entry name" value="FliO"/>
    <property type="match status" value="1"/>
</dbReference>
<sequence>MNAVELIGRMLLALGVVLAIMWALARFARRPLTGKNDRVLAVLARQQINRNASVAVLKVADRALVIGVSEHGVRLLAETELDPIQQALDIDRAPAPRRGAKGLRAESDAVEVLPRVSRRTVTARTSATAPAAATGPAGSVAQTGAQTAGDNLDAELHALLATSSVHAATAAPHATRASRHRKSGRGSLDGSILSPKTWSQLVVVARNSTVRK</sequence>
<reference evidence="8" key="1">
    <citation type="journal article" date="2018" name="Int. J. Syst. Evol. Microbiol.">
        <title>Jatrophihabitans telluris sp. nov., isolated from sediment soil of lava forest wetlands and the emended description of the genus Jatrophihabitans.</title>
        <authorList>
            <person name="Lee K.C."/>
            <person name="Suh M.K."/>
            <person name="Eom M.K."/>
            <person name="Kim K.K."/>
            <person name="Kim J.S."/>
            <person name="Kim D.S."/>
            <person name="Ko S.H."/>
            <person name="Shin Y.K."/>
            <person name="Lee J.S."/>
        </authorList>
    </citation>
    <scope>NUCLEOTIDE SEQUENCE</scope>
    <source>
        <strain evidence="8">N237</strain>
    </source>
</reference>
<evidence type="ECO:0000256" key="5">
    <source>
        <dbReference type="ARBA" id="ARBA00023136"/>
    </source>
</evidence>
<evidence type="ECO:0000313" key="9">
    <source>
        <dbReference type="Proteomes" id="UP001056336"/>
    </source>
</evidence>
<evidence type="ECO:0000256" key="3">
    <source>
        <dbReference type="ARBA" id="ARBA00022692"/>
    </source>
</evidence>
<dbReference type="RefSeq" id="WP_249771006.1">
    <property type="nucleotide sequence ID" value="NZ_CP097332.1"/>
</dbReference>
<evidence type="ECO:0000313" key="8">
    <source>
        <dbReference type="EMBL" id="UQX87965.1"/>
    </source>
</evidence>
<keyword evidence="2" id="KW-1003">Cell membrane</keyword>
<feature type="transmembrane region" description="Helical" evidence="7">
    <location>
        <begin position="6"/>
        <end position="25"/>
    </location>
</feature>
<gene>
    <name evidence="8" type="ORF">M6D93_16920</name>
</gene>
<evidence type="ECO:0000256" key="7">
    <source>
        <dbReference type="SAM" id="Phobius"/>
    </source>
</evidence>
<keyword evidence="8" id="KW-0969">Cilium</keyword>
<proteinExistence type="predicted"/>
<name>A0ABY4QWQ8_9ACTN</name>
<keyword evidence="8" id="KW-0966">Cell projection</keyword>
<protein>
    <submittedName>
        <fullName evidence="8">Flagellar biosynthetic protein FliO</fullName>
    </submittedName>
</protein>
<feature type="region of interest" description="Disordered" evidence="6">
    <location>
        <begin position="121"/>
        <end position="144"/>
    </location>
</feature>
<evidence type="ECO:0000256" key="1">
    <source>
        <dbReference type="ARBA" id="ARBA00004236"/>
    </source>
</evidence>
<keyword evidence="9" id="KW-1185">Reference proteome</keyword>
<organism evidence="8 9">
    <name type="scientific">Jatrophihabitans telluris</name>
    <dbReference type="NCBI Taxonomy" id="2038343"/>
    <lineage>
        <taxon>Bacteria</taxon>
        <taxon>Bacillati</taxon>
        <taxon>Actinomycetota</taxon>
        <taxon>Actinomycetes</taxon>
        <taxon>Jatrophihabitantales</taxon>
        <taxon>Jatrophihabitantaceae</taxon>
        <taxon>Jatrophihabitans</taxon>
    </lineage>
</organism>
<accession>A0ABY4QWQ8</accession>
<keyword evidence="4 7" id="KW-1133">Transmembrane helix</keyword>
<evidence type="ECO:0000256" key="2">
    <source>
        <dbReference type="ARBA" id="ARBA00022475"/>
    </source>
</evidence>
<feature type="region of interest" description="Disordered" evidence="6">
    <location>
        <begin position="167"/>
        <end position="191"/>
    </location>
</feature>
<comment type="subcellular location">
    <subcellularLocation>
        <location evidence="1">Cell membrane</location>
    </subcellularLocation>
</comment>
<evidence type="ECO:0000256" key="4">
    <source>
        <dbReference type="ARBA" id="ARBA00022989"/>
    </source>
</evidence>
<dbReference type="InterPro" id="IPR022781">
    <property type="entry name" value="Flagellar_biosynth_FliO"/>
</dbReference>
<dbReference type="EMBL" id="CP097332">
    <property type="protein sequence ID" value="UQX87965.1"/>
    <property type="molecule type" value="Genomic_DNA"/>
</dbReference>
<dbReference type="Proteomes" id="UP001056336">
    <property type="component" value="Chromosome"/>
</dbReference>
<evidence type="ECO:0000256" key="6">
    <source>
        <dbReference type="SAM" id="MobiDB-lite"/>
    </source>
</evidence>